<gene>
    <name evidence="2" type="ORF">ElyMa_006013000</name>
</gene>
<keyword evidence="2" id="KW-0548">Nucleotidyltransferase</keyword>
<dbReference type="PANTHER" id="PTHR33332">
    <property type="entry name" value="REVERSE TRANSCRIPTASE DOMAIN-CONTAINING PROTEIN"/>
    <property type="match status" value="1"/>
</dbReference>
<sequence>MDPKIVKKVILSSNPKSCVLDLIPSDMLQQHIDDLIGILTNVINASLRKGVVPSALKTAAIIPLIKKADQDPNILKNFRPVLISHLFQNFWKKIVLEQLKLNLEKDQNLIEPFQSAYKAGHCTETALLRITNDLLNVADEGMISILSLLDLSAAFDTLDHEIMLKRLSISFGLSGTVLKWFTSYLTNRQYFVIVKGNRSIHTTLEFGVPQRSVLGPVLYTMYIFPLGNVIRQHKIPFHMYADYTQLNKSDNHLKSLVLLVM</sequence>
<proteinExistence type="predicted"/>
<name>A0AAV4GH97_9GAST</name>
<protein>
    <submittedName>
        <fullName evidence="2">Reverse transcriptase-like protein</fullName>
    </submittedName>
</protein>
<keyword evidence="3" id="KW-1185">Reference proteome</keyword>
<evidence type="ECO:0000313" key="3">
    <source>
        <dbReference type="Proteomes" id="UP000762676"/>
    </source>
</evidence>
<evidence type="ECO:0000313" key="2">
    <source>
        <dbReference type="EMBL" id="GFR84859.1"/>
    </source>
</evidence>
<reference evidence="2 3" key="1">
    <citation type="journal article" date="2021" name="Elife">
        <title>Chloroplast acquisition without the gene transfer in kleptoplastic sea slugs, Plakobranchus ocellatus.</title>
        <authorList>
            <person name="Maeda T."/>
            <person name="Takahashi S."/>
            <person name="Yoshida T."/>
            <person name="Shimamura S."/>
            <person name="Takaki Y."/>
            <person name="Nagai Y."/>
            <person name="Toyoda A."/>
            <person name="Suzuki Y."/>
            <person name="Arimoto A."/>
            <person name="Ishii H."/>
            <person name="Satoh N."/>
            <person name="Nishiyama T."/>
            <person name="Hasebe M."/>
            <person name="Maruyama T."/>
            <person name="Minagawa J."/>
            <person name="Obokata J."/>
            <person name="Shigenobu S."/>
        </authorList>
    </citation>
    <scope>NUCLEOTIDE SEQUENCE [LARGE SCALE GENOMIC DNA]</scope>
</reference>
<dbReference type="Pfam" id="PF00078">
    <property type="entry name" value="RVT_1"/>
    <property type="match status" value="1"/>
</dbReference>
<comment type="caution">
    <text evidence="2">The sequence shown here is derived from an EMBL/GenBank/DDBJ whole genome shotgun (WGS) entry which is preliminary data.</text>
</comment>
<dbReference type="PROSITE" id="PS50878">
    <property type="entry name" value="RT_POL"/>
    <property type="match status" value="1"/>
</dbReference>
<keyword evidence="2" id="KW-0808">Transferase</keyword>
<dbReference type="AlphaFoldDB" id="A0AAV4GH97"/>
<dbReference type="EMBL" id="BMAT01012059">
    <property type="protein sequence ID" value="GFR84859.1"/>
    <property type="molecule type" value="Genomic_DNA"/>
</dbReference>
<dbReference type="InterPro" id="IPR000477">
    <property type="entry name" value="RT_dom"/>
</dbReference>
<keyword evidence="2" id="KW-0695">RNA-directed DNA polymerase</keyword>
<feature type="domain" description="Reverse transcriptase" evidence="1">
    <location>
        <begin position="45"/>
        <end position="261"/>
    </location>
</feature>
<dbReference type="Proteomes" id="UP000762676">
    <property type="component" value="Unassembled WGS sequence"/>
</dbReference>
<dbReference type="GO" id="GO:0003964">
    <property type="term" value="F:RNA-directed DNA polymerase activity"/>
    <property type="evidence" value="ECO:0007669"/>
    <property type="project" value="UniProtKB-KW"/>
</dbReference>
<accession>A0AAV4GH97</accession>
<organism evidence="2 3">
    <name type="scientific">Elysia marginata</name>
    <dbReference type="NCBI Taxonomy" id="1093978"/>
    <lineage>
        <taxon>Eukaryota</taxon>
        <taxon>Metazoa</taxon>
        <taxon>Spiralia</taxon>
        <taxon>Lophotrochozoa</taxon>
        <taxon>Mollusca</taxon>
        <taxon>Gastropoda</taxon>
        <taxon>Heterobranchia</taxon>
        <taxon>Euthyneura</taxon>
        <taxon>Panpulmonata</taxon>
        <taxon>Sacoglossa</taxon>
        <taxon>Placobranchoidea</taxon>
        <taxon>Plakobranchidae</taxon>
        <taxon>Elysia</taxon>
    </lineage>
</organism>
<evidence type="ECO:0000259" key="1">
    <source>
        <dbReference type="PROSITE" id="PS50878"/>
    </source>
</evidence>